<dbReference type="InterPro" id="IPR004919">
    <property type="entry name" value="GmrSD_N"/>
</dbReference>
<evidence type="ECO:0000259" key="1">
    <source>
        <dbReference type="Pfam" id="PF03235"/>
    </source>
</evidence>
<comment type="caution">
    <text evidence="2">The sequence shown here is derived from an EMBL/GenBank/DDBJ whole genome shotgun (WGS) entry which is preliminary data.</text>
</comment>
<dbReference type="Pfam" id="PF03235">
    <property type="entry name" value="GmrSD_N"/>
    <property type="match status" value="1"/>
</dbReference>
<organism evidence="2 3">
    <name type="scientific">Clostridium cochlearium</name>
    <dbReference type="NCBI Taxonomy" id="1494"/>
    <lineage>
        <taxon>Bacteria</taxon>
        <taxon>Bacillati</taxon>
        <taxon>Bacillota</taxon>
        <taxon>Clostridia</taxon>
        <taxon>Eubacteriales</taxon>
        <taxon>Clostridiaceae</taxon>
        <taxon>Clostridium</taxon>
    </lineage>
</organism>
<protein>
    <recommendedName>
        <fullName evidence="1">GmrSD restriction endonucleases N-terminal domain-containing protein</fullName>
    </recommendedName>
</protein>
<sequence>MYQPETHSYKFTALLSDIEQGLIKIPQFQREFVWSKEQSAKLMDSIVKGYPIGTFIFWKTKERLRSIRNIGGIDLPDTPEGDFIQYVLDGQQRMTSLYASLRGLKIKRENGKEEDFSEIYIDLLANEDEDEDIVITDITDKEEGAFIKLTELLNGGLSLAKKYDEKYHEKLEQYDKRISTYDFPVVLIKNSSIDIATEIFTRINIGGKTLSVFEIMVAKTYDAERDFDLSEQYDKLIESLSQVDYETISDATVLQTVSVCLVKECSKKHILKLDKQQFIDIWDDVVDAIERAVDYFRGYYRIPVSRLLPYNSLIVPFAYYFYHHKDKPVGDQQLYLQDYFWRAVLTERFSSGVETKIAQDIKRIDLVLNNTKPTYEQGVDIRPEAIIQNGWFSAGRSYVKGFLCILAYKRPLSFNDNSIVHINNNWLKQANSKNYHHFFPKAYLKKQGKDEFYINHILNITIVDDFLNKREIRANPPAQYMEKFKKVNPSLENTMRTHLIGDLDEFGIWDNDYDRFLKMRAKSFSKELEKRLIIGNMDTTGSTKIEKGSLLIDNDNI</sequence>
<evidence type="ECO:0000313" key="3">
    <source>
        <dbReference type="Proteomes" id="UP000198811"/>
    </source>
</evidence>
<keyword evidence="3" id="KW-1185">Reference proteome</keyword>
<feature type="domain" description="GmrSD restriction endonucleases N-terminal" evidence="1">
    <location>
        <begin position="13"/>
        <end position="219"/>
    </location>
</feature>
<gene>
    <name evidence="2" type="ORF">SAMN05216497_10321</name>
</gene>
<dbReference type="PANTHER" id="PTHR37292">
    <property type="entry name" value="VNG6097C"/>
    <property type="match status" value="1"/>
</dbReference>
<reference evidence="2 3" key="1">
    <citation type="submission" date="2016-10" db="EMBL/GenBank/DDBJ databases">
        <authorList>
            <person name="Varghese N."/>
            <person name="Submissions S."/>
        </authorList>
    </citation>
    <scope>NUCLEOTIDE SEQUENCE [LARGE SCALE GENOMIC DNA]</scope>
    <source>
        <strain evidence="2 3">NLAE-zl-C224</strain>
    </source>
</reference>
<name>A0ABY0QJ73_CLOCO</name>
<dbReference type="PANTHER" id="PTHR37292:SF2">
    <property type="entry name" value="DUF262 DOMAIN-CONTAINING PROTEIN"/>
    <property type="match status" value="1"/>
</dbReference>
<dbReference type="RefSeq" id="WP_089863729.1">
    <property type="nucleotide sequence ID" value="NZ_FNGL01000003.1"/>
</dbReference>
<dbReference type="EMBL" id="FNGL01000003">
    <property type="protein sequence ID" value="SDK95005.1"/>
    <property type="molecule type" value="Genomic_DNA"/>
</dbReference>
<accession>A0ABY0QJ73</accession>
<dbReference type="Proteomes" id="UP000198811">
    <property type="component" value="Unassembled WGS sequence"/>
</dbReference>
<evidence type="ECO:0000313" key="2">
    <source>
        <dbReference type="EMBL" id="SDK95005.1"/>
    </source>
</evidence>
<proteinExistence type="predicted"/>